<gene>
    <name evidence="1" type="ORF">QUF89_22445</name>
</gene>
<dbReference type="KEGG" id="bsj:UP17_05680"/>
<reference evidence="1" key="1">
    <citation type="submission" date="2023-06" db="EMBL/GenBank/DDBJ databases">
        <title>Comparative genomics of Bacillaceae isolates and their secondary metabolite potential.</title>
        <authorList>
            <person name="Song L."/>
            <person name="Nielsen L.J."/>
            <person name="Mohite O."/>
            <person name="Xu X."/>
            <person name="Weber T."/>
            <person name="Kovacs A.T."/>
        </authorList>
    </citation>
    <scope>NUCLEOTIDE SEQUENCE</scope>
    <source>
        <strain evidence="1">D8_B_37</strain>
    </source>
</reference>
<proteinExistence type="predicted"/>
<comment type="caution">
    <text evidence="1">The sequence shown here is derived from an EMBL/GenBank/DDBJ whole genome shotgun (WGS) entry which is preliminary data.</text>
</comment>
<dbReference type="EMBL" id="JAUCEY010000008">
    <property type="protein sequence ID" value="MDM5454882.1"/>
    <property type="molecule type" value="Genomic_DNA"/>
</dbReference>
<dbReference type="InterPro" id="IPR010461">
    <property type="entry name" value="ComK"/>
</dbReference>
<sequence length="188" mass="21778">MKENSQGIIEEYEITPYTLMVSPINYGSKIYARIVEMEDEFISPFKPLEIVKKSCEFFGSSYEGRKQGTKQLINITHKAPIAIDPTSSIFFFPTTSPLRPQCIWLSHEHVVSYDRLDSKHTTITFRNRQTIDIEVSCSSFENQLHRTSFLKTKLIQRIEETKRKSFYLFSEANGVKASEVMSKYIPSN</sequence>
<evidence type="ECO:0000313" key="1">
    <source>
        <dbReference type="EMBL" id="MDM5454882.1"/>
    </source>
</evidence>
<accession>A0AAW7ILI3</accession>
<protein>
    <submittedName>
        <fullName evidence="1">Competence protein ComK</fullName>
    </submittedName>
</protein>
<dbReference type="AlphaFoldDB" id="A0AAW7ILI3"/>
<dbReference type="PIRSF" id="PIRSF011560">
    <property type="entry name" value="ComK"/>
    <property type="match status" value="1"/>
</dbReference>
<evidence type="ECO:0000313" key="2">
    <source>
        <dbReference type="Proteomes" id="UP001234602"/>
    </source>
</evidence>
<dbReference type="Pfam" id="PF06338">
    <property type="entry name" value="ComK"/>
    <property type="match status" value="1"/>
</dbReference>
<dbReference type="RefSeq" id="WP_061462042.1">
    <property type="nucleotide sequence ID" value="NZ_CP011008.1"/>
</dbReference>
<dbReference type="GO" id="GO:0030420">
    <property type="term" value="P:establishment of competence for transformation"/>
    <property type="evidence" value="ECO:0007669"/>
    <property type="project" value="InterPro"/>
</dbReference>
<name>A0AAW7ILI3_9BACI</name>
<dbReference type="Proteomes" id="UP001234602">
    <property type="component" value="Unassembled WGS sequence"/>
</dbReference>
<organism evidence="1 2">
    <name type="scientific">Peribacillus simplex</name>
    <dbReference type="NCBI Taxonomy" id="1478"/>
    <lineage>
        <taxon>Bacteria</taxon>
        <taxon>Bacillati</taxon>
        <taxon>Bacillota</taxon>
        <taxon>Bacilli</taxon>
        <taxon>Bacillales</taxon>
        <taxon>Bacillaceae</taxon>
        <taxon>Peribacillus</taxon>
    </lineage>
</organism>